<dbReference type="EMBL" id="LACD01000002">
    <property type="protein sequence ID" value="KJZ48392.1"/>
    <property type="molecule type" value="Genomic_DNA"/>
</dbReference>
<dbReference type="PROSITE" id="PS50975">
    <property type="entry name" value="ATP_GRASP"/>
    <property type="match status" value="1"/>
</dbReference>
<proteinExistence type="predicted"/>
<keyword evidence="2 4" id="KW-0547">Nucleotide-binding</keyword>
<dbReference type="NCBIfam" id="NF005543">
    <property type="entry name" value="PRK07206.1"/>
    <property type="match status" value="1"/>
</dbReference>
<dbReference type="InterPro" id="IPR011761">
    <property type="entry name" value="ATP-grasp"/>
</dbReference>
<comment type="caution">
    <text evidence="6">The sequence shown here is derived from an EMBL/GenBank/DDBJ whole genome shotgun (WGS) entry which is preliminary data.</text>
</comment>
<evidence type="ECO:0000313" key="7">
    <source>
        <dbReference type="Proteomes" id="UP000033500"/>
    </source>
</evidence>
<dbReference type="PANTHER" id="PTHR43585">
    <property type="entry name" value="FUMIPYRROLE BIOSYNTHESIS PROTEIN C"/>
    <property type="match status" value="1"/>
</dbReference>
<feature type="domain" description="ATP-grasp" evidence="5">
    <location>
        <begin position="113"/>
        <end position="312"/>
    </location>
</feature>
<evidence type="ECO:0000256" key="4">
    <source>
        <dbReference type="PROSITE-ProRule" id="PRU00409"/>
    </source>
</evidence>
<keyword evidence="1" id="KW-0436">Ligase</keyword>
<dbReference type="SUPFAM" id="SSF56059">
    <property type="entry name" value="Glutathione synthetase ATP-binding domain-like"/>
    <property type="match status" value="1"/>
</dbReference>
<dbReference type="PANTHER" id="PTHR43585:SF2">
    <property type="entry name" value="ATP-GRASP ENZYME FSQD"/>
    <property type="match status" value="1"/>
</dbReference>
<evidence type="ECO:0000259" key="5">
    <source>
        <dbReference type="PROSITE" id="PS50975"/>
    </source>
</evidence>
<sequence length="416" mass="45928">MKQYVALVDVYSSGNFLPQYFRDAGFSLIHVQSTPELMPSMLGPNLSEFEHNLAYKDNAEEIVRRLREFNVVAVIAGQEPGVPFADYLSEQLQLSTSNGSAGSRARRDKFEMIKKVAAAGLLTARQIKSSDPAELLAWVEAGQVFPCVIKPLSSASTDGVSICHNAEDVKRACEEVVSNLDIFGLANTEILCQSYLKGPEYIVDTVSRDGQAYVCGIWRYVKREISGGKNIYDRDVLIAPDSAEANVLVDYIVQVLKALGINNGPAHSEVILTEAGPALVEVGARLNGNMEPKFHDISLGGNQAQLTYLAYCDGEAFKANYAGKRYHKLKEACVINTDTTLQGEVTGFNEEAIHLIEGLPSVHKLSVKYKAGKLMKRTVDLLSSPLRVFLVSESQRNIDRDYELIRQNKDNVYVIR</sequence>
<dbReference type="InterPro" id="IPR052032">
    <property type="entry name" value="ATP-dep_AA_Ligase"/>
</dbReference>
<accession>A0A0F4TY51</accession>
<dbReference type="AlphaFoldDB" id="A0A0F4TY51"/>
<dbReference type="GO" id="GO:0005524">
    <property type="term" value="F:ATP binding"/>
    <property type="evidence" value="ECO:0007669"/>
    <property type="project" value="UniProtKB-UniRule"/>
</dbReference>
<dbReference type="Proteomes" id="UP000033500">
    <property type="component" value="Unassembled WGS sequence"/>
</dbReference>
<dbReference type="Pfam" id="PF13535">
    <property type="entry name" value="ATP-grasp_4"/>
    <property type="match status" value="1"/>
</dbReference>
<evidence type="ECO:0000256" key="1">
    <source>
        <dbReference type="ARBA" id="ARBA00022598"/>
    </source>
</evidence>
<gene>
    <name evidence="6" type="ORF">VC34_01455</name>
</gene>
<evidence type="ECO:0000256" key="3">
    <source>
        <dbReference type="ARBA" id="ARBA00022840"/>
    </source>
</evidence>
<evidence type="ECO:0000313" key="6">
    <source>
        <dbReference type="EMBL" id="KJZ48392.1"/>
    </source>
</evidence>
<dbReference type="PATRIC" id="fig|294.131.peg.1395"/>
<evidence type="ECO:0000256" key="2">
    <source>
        <dbReference type="ARBA" id="ARBA00022741"/>
    </source>
</evidence>
<dbReference type="Gene3D" id="3.30.470.20">
    <property type="entry name" value="ATP-grasp fold, B domain"/>
    <property type="match status" value="1"/>
</dbReference>
<protein>
    <submittedName>
        <fullName evidence="6">Phosphoribosylglycinamide synthetase</fullName>
    </submittedName>
</protein>
<dbReference type="GO" id="GO:0016874">
    <property type="term" value="F:ligase activity"/>
    <property type="evidence" value="ECO:0007669"/>
    <property type="project" value="UniProtKB-KW"/>
</dbReference>
<keyword evidence="3 4" id="KW-0067">ATP-binding</keyword>
<dbReference type="RefSeq" id="WP_046044934.1">
    <property type="nucleotide sequence ID" value="NZ_LACD01000002.1"/>
</dbReference>
<name>A0A0F4TY51_PSEFL</name>
<organism evidence="6 7">
    <name type="scientific">Pseudomonas fluorescens</name>
    <dbReference type="NCBI Taxonomy" id="294"/>
    <lineage>
        <taxon>Bacteria</taxon>
        <taxon>Pseudomonadati</taxon>
        <taxon>Pseudomonadota</taxon>
        <taxon>Gammaproteobacteria</taxon>
        <taxon>Pseudomonadales</taxon>
        <taxon>Pseudomonadaceae</taxon>
        <taxon>Pseudomonas</taxon>
    </lineage>
</organism>
<dbReference type="GO" id="GO:0046872">
    <property type="term" value="F:metal ion binding"/>
    <property type="evidence" value="ECO:0007669"/>
    <property type="project" value="InterPro"/>
</dbReference>
<reference evidence="6 7" key="1">
    <citation type="submission" date="2015-03" db="EMBL/GenBank/DDBJ databases">
        <title>Comparative genomics of Pseudomonas insights into diversity of traits involved in vanlence and defense.</title>
        <authorList>
            <person name="Qin Y."/>
        </authorList>
    </citation>
    <scope>NUCLEOTIDE SEQUENCE [LARGE SCALE GENOMIC DNA]</scope>
    <source>
        <strain evidence="6 7">C3</strain>
    </source>
</reference>